<dbReference type="EMBL" id="JACTNZ010000001">
    <property type="protein sequence ID" value="KAG5564661.1"/>
    <property type="molecule type" value="Genomic_DNA"/>
</dbReference>
<dbReference type="PANTHER" id="PTHR46085">
    <property type="entry name" value="ARFGAP/RECO-RELATED"/>
    <property type="match status" value="1"/>
</dbReference>
<dbReference type="InterPro" id="IPR001164">
    <property type="entry name" value="ArfGAP_dom"/>
</dbReference>
<comment type="caution">
    <text evidence="4">The sequence shown here is derived from an EMBL/GenBank/DDBJ whole genome shotgun (WGS) entry which is preliminary data.</text>
</comment>
<keyword evidence="5" id="KW-1185">Reference proteome</keyword>
<name>A0AAV6LIY6_9ERIC</name>
<proteinExistence type="predicted"/>
<dbReference type="InterPro" id="IPR037278">
    <property type="entry name" value="ARFGAP/RecO"/>
</dbReference>
<feature type="compositionally biased region" description="Basic and acidic residues" evidence="2">
    <location>
        <begin position="273"/>
        <end position="310"/>
    </location>
</feature>
<feature type="domain" description="Arf-GAP" evidence="3">
    <location>
        <begin position="12"/>
        <end position="155"/>
    </location>
</feature>
<dbReference type="SUPFAM" id="SSF57863">
    <property type="entry name" value="ArfGap/RecO-like zinc finger"/>
    <property type="match status" value="1"/>
</dbReference>
<keyword evidence="1" id="KW-0863">Zinc-finger</keyword>
<dbReference type="SMART" id="SM00105">
    <property type="entry name" value="ArfGap"/>
    <property type="match status" value="1"/>
</dbReference>
<sequence>MANRIKEDEKNERAIRALLKLPDNRRCINCNSLGPQYVCTNFSTFVCTACSGIHREFTHRVKSVSMAKFTSQEVSALQGGGNASAKEIYFKEWDPQRHSAPDSRLLLVFGLFCYAFHANCGLIRTFDASNVERLRDFIRHVYVDRRYTGERSFDKPPNVKTGEGEDSYENRRETYQGGSRSPPYEDSYDRRYCDRPSPGGRSDDKNYRSESRSPPYEDTYERRYSDRPSPGGRSDDKNYRNSYDERRSPGYDQESRQYGDFRKSPAHAGVVNDWRREDRFGNGKRYDDGRISDGSSKIEGKSPEGQKDVDVASPPIVRPVREILGENVVPLKIIGPPKADGGKATDGSISVQRTGSSSSLASSNVNPAEIKNDIGTLIDFDAVPQPPAIATVPQTQQPVTAQSVVQPTASSNAENWAFFDSPTEVKVTQAPSNANSLESVLSGLSVQTTGIPGSGVISTTAHVGSMSAFPSFSNSFGAPVGQMSMLPPGSNPPPGTAVNNLTMFPPVSAPVGHASASPFGVGAPGATPGPMSAIPSNGVNSLGQWPPQQHSLFPGSGIQPSAHPFSPLISGPSSNQPWNSSLPANTQGPYSMPPTQAFQVVSKSAQQVPGVINQSAPQEVKPSGRNELPQDLFAPTYPSYAPHPGWQTGPPHGFGFNMQYNTLMPMQTFPQSSQSTNPFDLNNEASSAQAPIFPSMASLQGALPNVAGPAGLMRTSSLDTPSPTWMQSQSSHLPGMPPLAPSFAPAMSPSAYMGQQIPNNLPPRHQTVVGYGGEVAAFGSTNPNQPIHPLSRMYSAPATPNSFNPVGGNPFG</sequence>
<dbReference type="PROSITE" id="PS50115">
    <property type="entry name" value="ARFGAP"/>
    <property type="match status" value="1"/>
</dbReference>
<dbReference type="GO" id="GO:0005096">
    <property type="term" value="F:GTPase activator activity"/>
    <property type="evidence" value="ECO:0007669"/>
    <property type="project" value="InterPro"/>
</dbReference>
<dbReference type="GO" id="GO:0008270">
    <property type="term" value="F:zinc ion binding"/>
    <property type="evidence" value="ECO:0007669"/>
    <property type="project" value="UniProtKB-KW"/>
</dbReference>
<feature type="compositionally biased region" description="Basic and acidic residues" evidence="2">
    <location>
        <begin position="201"/>
        <end position="211"/>
    </location>
</feature>
<gene>
    <name evidence="4" type="ORF">RHGRI_000745</name>
</gene>
<dbReference type="PANTHER" id="PTHR46085:SF3">
    <property type="entry name" value="ARF GTPASE ACTIVATING PROTEIN"/>
    <property type="match status" value="1"/>
</dbReference>
<dbReference type="Proteomes" id="UP000823749">
    <property type="component" value="Chromosome 1"/>
</dbReference>
<feature type="compositionally biased region" description="Basic and acidic residues" evidence="2">
    <location>
        <begin position="233"/>
        <end position="263"/>
    </location>
</feature>
<evidence type="ECO:0000313" key="4">
    <source>
        <dbReference type="EMBL" id="KAG5564660.1"/>
    </source>
</evidence>
<accession>A0AAV6LIY6</accession>
<dbReference type="InterPro" id="IPR038508">
    <property type="entry name" value="ArfGAP_dom_sf"/>
</dbReference>
<reference evidence="4" key="1">
    <citation type="submission" date="2020-08" db="EMBL/GenBank/DDBJ databases">
        <title>Plant Genome Project.</title>
        <authorList>
            <person name="Zhang R.-G."/>
        </authorList>
    </citation>
    <scope>NUCLEOTIDE SEQUENCE</scope>
    <source>
        <strain evidence="4">WSP0</strain>
        <tissue evidence="4">Leaf</tissue>
    </source>
</reference>
<dbReference type="PRINTS" id="PR00405">
    <property type="entry name" value="REVINTRACTNG"/>
</dbReference>
<dbReference type="Gene3D" id="1.10.220.150">
    <property type="entry name" value="Arf GTPase activating protein"/>
    <property type="match status" value="1"/>
</dbReference>
<organism evidence="4 5">
    <name type="scientific">Rhododendron griersonianum</name>
    <dbReference type="NCBI Taxonomy" id="479676"/>
    <lineage>
        <taxon>Eukaryota</taxon>
        <taxon>Viridiplantae</taxon>
        <taxon>Streptophyta</taxon>
        <taxon>Embryophyta</taxon>
        <taxon>Tracheophyta</taxon>
        <taxon>Spermatophyta</taxon>
        <taxon>Magnoliopsida</taxon>
        <taxon>eudicotyledons</taxon>
        <taxon>Gunneridae</taxon>
        <taxon>Pentapetalae</taxon>
        <taxon>asterids</taxon>
        <taxon>Ericales</taxon>
        <taxon>Ericaceae</taxon>
        <taxon>Ericoideae</taxon>
        <taxon>Rhodoreae</taxon>
        <taxon>Rhododendron</taxon>
    </lineage>
</organism>
<dbReference type="CDD" id="cd08838">
    <property type="entry name" value="ArfGap_AGFG"/>
    <property type="match status" value="1"/>
</dbReference>
<evidence type="ECO:0000256" key="1">
    <source>
        <dbReference type="PROSITE-ProRule" id="PRU00288"/>
    </source>
</evidence>
<keyword evidence="1" id="KW-0479">Metal-binding</keyword>
<dbReference type="AlphaFoldDB" id="A0AAV6LIY6"/>
<feature type="region of interest" description="Disordered" evidence="2">
    <location>
        <begin position="150"/>
        <end position="311"/>
    </location>
</feature>
<feature type="region of interest" description="Disordered" evidence="2">
    <location>
        <begin position="335"/>
        <end position="364"/>
    </location>
</feature>
<dbReference type="Pfam" id="PF01412">
    <property type="entry name" value="ArfGap"/>
    <property type="match status" value="1"/>
</dbReference>
<protein>
    <recommendedName>
        <fullName evidence="3">Arf-GAP domain-containing protein</fullName>
    </recommendedName>
</protein>
<evidence type="ECO:0000313" key="5">
    <source>
        <dbReference type="Proteomes" id="UP000823749"/>
    </source>
</evidence>
<dbReference type="InterPro" id="IPR044820">
    <property type="entry name" value="AGD14-like"/>
</dbReference>
<keyword evidence="1" id="KW-0862">Zinc</keyword>
<evidence type="ECO:0000256" key="2">
    <source>
        <dbReference type="SAM" id="MobiDB-lite"/>
    </source>
</evidence>
<dbReference type="EMBL" id="JACTNZ010000001">
    <property type="protein sequence ID" value="KAG5564660.1"/>
    <property type="molecule type" value="Genomic_DNA"/>
</dbReference>
<evidence type="ECO:0000259" key="3">
    <source>
        <dbReference type="PROSITE" id="PS50115"/>
    </source>
</evidence>